<reference evidence="2 3" key="1">
    <citation type="submission" date="2018-04" db="EMBL/GenBank/DDBJ databases">
        <title>Genomic Encyclopedia of Archaeal and Bacterial Type Strains, Phase II (KMG-II): from individual species to whole genera.</title>
        <authorList>
            <person name="Goeker M."/>
        </authorList>
    </citation>
    <scope>NUCLEOTIDE SEQUENCE [LARGE SCALE GENOMIC DNA]</scope>
    <source>
        <strain evidence="2 3">DSM 100162</strain>
    </source>
</reference>
<name>A0A2T5YE74_9BACT</name>
<dbReference type="InterPro" id="IPR041657">
    <property type="entry name" value="HTH_17"/>
</dbReference>
<comment type="caution">
    <text evidence="2">The sequence shown here is derived from an EMBL/GenBank/DDBJ whole genome shotgun (WGS) entry which is preliminary data.</text>
</comment>
<feature type="domain" description="Helix-turn-helix" evidence="1">
    <location>
        <begin position="139"/>
        <end position="185"/>
    </location>
</feature>
<evidence type="ECO:0000313" key="3">
    <source>
        <dbReference type="Proteomes" id="UP000244225"/>
    </source>
</evidence>
<organism evidence="2 3">
    <name type="scientific">Pontibacter mucosus</name>
    <dbReference type="NCBI Taxonomy" id="1649266"/>
    <lineage>
        <taxon>Bacteria</taxon>
        <taxon>Pseudomonadati</taxon>
        <taxon>Bacteroidota</taxon>
        <taxon>Cytophagia</taxon>
        <taxon>Cytophagales</taxon>
        <taxon>Hymenobacteraceae</taxon>
        <taxon>Pontibacter</taxon>
    </lineage>
</organism>
<dbReference type="OrthoDB" id="1003442at2"/>
<keyword evidence="3" id="KW-1185">Reference proteome</keyword>
<dbReference type="AlphaFoldDB" id="A0A2T5YE74"/>
<dbReference type="EMBL" id="QBKI01000009">
    <property type="protein sequence ID" value="PTX15011.1"/>
    <property type="molecule type" value="Genomic_DNA"/>
</dbReference>
<proteinExistence type="predicted"/>
<dbReference type="RefSeq" id="WP_108213019.1">
    <property type="nucleotide sequence ID" value="NZ_QBKI01000009.1"/>
</dbReference>
<evidence type="ECO:0000259" key="1">
    <source>
        <dbReference type="Pfam" id="PF12728"/>
    </source>
</evidence>
<protein>
    <submittedName>
        <fullName evidence="2">Excisionase family DNA binding protein</fullName>
    </submittedName>
</protein>
<evidence type="ECO:0000313" key="2">
    <source>
        <dbReference type="EMBL" id="PTX15011.1"/>
    </source>
</evidence>
<gene>
    <name evidence="2" type="ORF">C8N40_109109</name>
</gene>
<sequence length="187" mass="21015">MSSNIRIQRICQQCGQEFTAKTTVTQYCGDTCAKRGYKARKRAAKIAASNEATRQVKLKPVEDLKAKEFLTIRDTALLINCSRQTVYNLIKGNILPAVQLSARKTIIKRTDIDKLFQLPPTTPAPAAPTLPEPFNPADYYTLSQVLHLYGISEKALYEAIKRNNIPKYKHGIYAYVPKEAIRKLLGS</sequence>
<dbReference type="Pfam" id="PF12728">
    <property type="entry name" value="HTH_17"/>
    <property type="match status" value="2"/>
</dbReference>
<feature type="domain" description="Helix-turn-helix" evidence="1">
    <location>
        <begin position="69"/>
        <end position="116"/>
    </location>
</feature>
<dbReference type="Proteomes" id="UP000244225">
    <property type="component" value="Unassembled WGS sequence"/>
</dbReference>
<accession>A0A2T5YE74</accession>